<sequence>TYFMAQKKGQTGNPKGRPKGKPNKVTMETREWIKQLIDKNRGQIERDLEALDPKDRILAIEKLMQYTVPKMQSVEAKIDFNKLSDEQLNYVINELTNNLNDE</sequence>
<gene>
    <name evidence="2" type="ORF">EZS27_030246</name>
</gene>
<dbReference type="EMBL" id="SNRY01003735">
    <property type="protein sequence ID" value="KAA6319919.1"/>
    <property type="molecule type" value="Genomic_DNA"/>
</dbReference>
<accession>A0A5J4QF98</accession>
<proteinExistence type="predicted"/>
<organism evidence="2">
    <name type="scientific">termite gut metagenome</name>
    <dbReference type="NCBI Taxonomy" id="433724"/>
    <lineage>
        <taxon>unclassified sequences</taxon>
        <taxon>metagenomes</taxon>
        <taxon>organismal metagenomes</taxon>
    </lineage>
</organism>
<evidence type="ECO:0000313" key="2">
    <source>
        <dbReference type="EMBL" id="KAA6319919.1"/>
    </source>
</evidence>
<evidence type="ECO:0008006" key="3">
    <source>
        <dbReference type="Google" id="ProtNLM"/>
    </source>
</evidence>
<comment type="caution">
    <text evidence="2">The sequence shown here is derived from an EMBL/GenBank/DDBJ whole genome shotgun (WGS) entry which is preliminary data.</text>
</comment>
<feature type="region of interest" description="Disordered" evidence="1">
    <location>
        <begin position="1"/>
        <end position="25"/>
    </location>
</feature>
<dbReference type="AlphaFoldDB" id="A0A5J4QF98"/>
<feature type="non-terminal residue" evidence="2">
    <location>
        <position position="1"/>
    </location>
</feature>
<protein>
    <recommendedName>
        <fullName evidence="3">DUF5681 domain-containing protein</fullName>
    </recommendedName>
</protein>
<name>A0A5J4QF98_9ZZZZ</name>
<reference evidence="2" key="1">
    <citation type="submission" date="2019-03" db="EMBL/GenBank/DDBJ databases">
        <title>Single cell metagenomics reveals metabolic interactions within the superorganism composed of flagellate Streblomastix strix and complex community of Bacteroidetes bacteria on its surface.</title>
        <authorList>
            <person name="Treitli S.C."/>
            <person name="Kolisko M."/>
            <person name="Husnik F."/>
            <person name="Keeling P."/>
            <person name="Hampl V."/>
        </authorList>
    </citation>
    <scope>NUCLEOTIDE SEQUENCE</scope>
    <source>
        <strain evidence="2">STM</strain>
    </source>
</reference>
<evidence type="ECO:0000256" key="1">
    <source>
        <dbReference type="SAM" id="MobiDB-lite"/>
    </source>
</evidence>